<dbReference type="PANTHER" id="PTHR43243:SF4">
    <property type="entry name" value="CATIONIC AMINO ACID TRANSPORTER 4"/>
    <property type="match status" value="1"/>
</dbReference>
<dbReference type="OrthoDB" id="178667at2"/>
<protein>
    <submittedName>
        <fullName evidence="7">Amino acid transporter</fullName>
    </submittedName>
</protein>
<dbReference type="InterPro" id="IPR001734">
    <property type="entry name" value="Na/solute_symporter"/>
</dbReference>
<dbReference type="RefSeq" id="WP_075079929.1">
    <property type="nucleotide sequence ID" value="NZ_BDCO01000002.1"/>
</dbReference>
<feature type="transmembrane region" description="Helical" evidence="6">
    <location>
        <begin position="228"/>
        <end position="252"/>
    </location>
</feature>
<proteinExistence type="predicted"/>
<keyword evidence="4 6" id="KW-1133">Transmembrane helix</keyword>
<dbReference type="PANTHER" id="PTHR43243">
    <property type="entry name" value="INNER MEMBRANE TRANSPORTER YGJI-RELATED"/>
    <property type="match status" value="1"/>
</dbReference>
<feature type="transmembrane region" description="Helical" evidence="6">
    <location>
        <begin position="187"/>
        <end position="207"/>
    </location>
</feature>
<dbReference type="PROSITE" id="PS50283">
    <property type="entry name" value="NA_SOLUT_SYMP_3"/>
    <property type="match status" value="1"/>
</dbReference>
<feature type="transmembrane region" description="Helical" evidence="6">
    <location>
        <begin position="127"/>
        <end position="144"/>
    </location>
</feature>
<feature type="transmembrane region" description="Helical" evidence="6">
    <location>
        <begin position="284"/>
        <end position="306"/>
    </location>
</feature>
<feature type="transmembrane region" description="Helical" evidence="6">
    <location>
        <begin position="46"/>
        <end position="69"/>
    </location>
</feature>
<dbReference type="STRING" id="690879.TSACC_22710"/>
<feature type="transmembrane region" description="Helical" evidence="6">
    <location>
        <begin position="151"/>
        <end position="175"/>
    </location>
</feature>
<evidence type="ECO:0000313" key="7">
    <source>
        <dbReference type="EMBL" id="GAT34285.1"/>
    </source>
</evidence>
<dbReference type="Proteomes" id="UP000076023">
    <property type="component" value="Unassembled WGS sequence"/>
</dbReference>
<evidence type="ECO:0000256" key="2">
    <source>
        <dbReference type="ARBA" id="ARBA00022448"/>
    </source>
</evidence>
<dbReference type="PIRSF" id="PIRSF006060">
    <property type="entry name" value="AA_transporter"/>
    <property type="match status" value="1"/>
</dbReference>
<evidence type="ECO:0000256" key="4">
    <source>
        <dbReference type="ARBA" id="ARBA00022989"/>
    </source>
</evidence>
<evidence type="ECO:0000256" key="6">
    <source>
        <dbReference type="SAM" id="Phobius"/>
    </source>
</evidence>
<keyword evidence="3 6" id="KW-0812">Transmembrane</keyword>
<dbReference type="Pfam" id="PF13520">
    <property type="entry name" value="AA_permease_2"/>
    <property type="match status" value="1"/>
</dbReference>
<comment type="caution">
    <text evidence="7">The sequence shown here is derived from an EMBL/GenBank/DDBJ whole genome shotgun (WGS) entry which is preliminary data.</text>
</comment>
<evidence type="ECO:0000313" key="8">
    <source>
        <dbReference type="Proteomes" id="UP000076023"/>
    </source>
</evidence>
<feature type="transmembrane region" description="Helical" evidence="6">
    <location>
        <begin position="415"/>
        <end position="433"/>
    </location>
</feature>
<reference evidence="8" key="1">
    <citation type="journal article" date="2017" name="Genome Announc.">
        <title>Draft Genome Sequence of Terrimicrobium sacchariphilum NM-5T, a Facultative Anaerobic Soil Bacterium of the Class Spartobacteria.</title>
        <authorList>
            <person name="Qiu Y.L."/>
            <person name="Tourlousse D.M."/>
            <person name="Matsuura N."/>
            <person name="Ohashi A."/>
            <person name="Sekiguchi Y."/>
        </authorList>
    </citation>
    <scope>NUCLEOTIDE SEQUENCE [LARGE SCALE GENOMIC DNA]</scope>
    <source>
        <strain evidence="8">NM-5</strain>
    </source>
</reference>
<dbReference type="InParanoid" id="A0A146G9E4"/>
<comment type="subcellular location">
    <subcellularLocation>
        <location evidence="1">Membrane</location>
        <topology evidence="1">Multi-pass membrane protein</topology>
    </subcellularLocation>
</comment>
<feature type="transmembrane region" description="Helical" evidence="6">
    <location>
        <begin position="384"/>
        <end position="403"/>
    </location>
</feature>
<dbReference type="InterPro" id="IPR002293">
    <property type="entry name" value="AA/rel_permease1"/>
</dbReference>
<keyword evidence="5 6" id="KW-0472">Membrane</keyword>
<dbReference type="Gene3D" id="1.20.1740.10">
    <property type="entry name" value="Amino acid/polyamine transporter I"/>
    <property type="match status" value="1"/>
</dbReference>
<name>A0A146G9E4_TERSA</name>
<evidence type="ECO:0000256" key="1">
    <source>
        <dbReference type="ARBA" id="ARBA00004141"/>
    </source>
</evidence>
<gene>
    <name evidence="7" type="ORF">TSACC_22710</name>
</gene>
<dbReference type="AlphaFoldDB" id="A0A146G9E4"/>
<feature type="transmembrane region" description="Helical" evidence="6">
    <location>
        <begin position="351"/>
        <end position="372"/>
    </location>
</feature>
<dbReference type="GO" id="GO:0015171">
    <property type="term" value="F:amino acid transmembrane transporter activity"/>
    <property type="evidence" value="ECO:0007669"/>
    <property type="project" value="TreeGrafter"/>
</dbReference>
<sequence length="444" mass="47214">MSEGKDNTALARNIGLFALIIYGVGDMIGAGIYGTIGVAAGKMGNAVWLAFVFSMIAALFTGLSYASLASRHPRAAGAAYVTERAFGWEFLSYVVGLAVVFSGLTSMAAGSRVFAQYLQPLVGLPPLWLLFLGFIGLLTLVNFIGIRECVWVNIVCTFVEVGGLLFVIWVSLPYFGSVDYLEVPASAGAISPGLVLSGAVLTFYAFVGFEDLLNLSEEVKNPQRNMPWGIVGAVACVTVVYILVSIAAVSVVPYSRLGDLSLGAPLAQITAVAAPWLPKNTYTFITLFAVANTALMNFIMGSRLMYGMAKQGLLPSALGTVHKSRRTPYVSILVLALMVSCLAFAGDIKDLASATSLLLLLVFALMNASLIVLKLRKGEQPGKFEIPLFIPILGCIVCFVLIGSRLASAGADPKAPLIALVLIVLISILYFIMRPDRSKLVGMD</sequence>
<dbReference type="EMBL" id="BDCO01000002">
    <property type="protein sequence ID" value="GAT34285.1"/>
    <property type="molecule type" value="Genomic_DNA"/>
</dbReference>
<feature type="transmembrane region" description="Helical" evidence="6">
    <location>
        <begin position="327"/>
        <end position="345"/>
    </location>
</feature>
<feature type="transmembrane region" description="Helical" evidence="6">
    <location>
        <begin position="90"/>
        <end position="115"/>
    </location>
</feature>
<evidence type="ECO:0000256" key="3">
    <source>
        <dbReference type="ARBA" id="ARBA00022692"/>
    </source>
</evidence>
<dbReference type="GO" id="GO:0016020">
    <property type="term" value="C:membrane"/>
    <property type="evidence" value="ECO:0007669"/>
    <property type="project" value="UniProtKB-SubCell"/>
</dbReference>
<feature type="transmembrane region" description="Helical" evidence="6">
    <location>
        <begin position="14"/>
        <end position="40"/>
    </location>
</feature>
<dbReference type="FunCoup" id="A0A146G9E4">
    <property type="interactions" value="50"/>
</dbReference>
<evidence type="ECO:0000256" key="5">
    <source>
        <dbReference type="ARBA" id="ARBA00023136"/>
    </source>
</evidence>
<accession>A0A146G9E4</accession>
<keyword evidence="2" id="KW-0813">Transport</keyword>
<keyword evidence="8" id="KW-1185">Reference proteome</keyword>
<organism evidence="7 8">
    <name type="scientific">Terrimicrobium sacchariphilum</name>
    <dbReference type="NCBI Taxonomy" id="690879"/>
    <lineage>
        <taxon>Bacteria</taxon>
        <taxon>Pseudomonadati</taxon>
        <taxon>Verrucomicrobiota</taxon>
        <taxon>Terrimicrobiia</taxon>
        <taxon>Terrimicrobiales</taxon>
        <taxon>Terrimicrobiaceae</taxon>
        <taxon>Terrimicrobium</taxon>
    </lineage>
</organism>